<dbReference type="InterPro" id="IPR058245">
    <property type="entry name" value="NreC/VraR/RcsB-like_REC"/>
</dbReference>
<dbReference type="InterPro" id="IPR001789">
    <property type="entry name" value="Sig_transdc_resp-reg_receiver"/>
</dbReference>
<dbReference type="Pfam" id="PF00072">
    <property type="entry name" value="Response_reg"/>
    <property type="match status" value="1"/>
</dbReference>
<dbReference type="InterPro" id="IPR000792">
    <property type="entry name" value="Tscrpt_reg_LuxR_C"/>
</dbReference>
<dbReference type="CDD" id="cd17535">
    <property type="entry name" value="REC_NarL-like"/>
    <property type="match status" value="1"/>
</dbReference>
<evidence type="ECO:0000259" key="4">
    <source>
        <dbReference type="PROSITE" id="PS50043"/>
    </source>
</evidence>
<dbReference type="GO" id="GO:0006355">
    <property type="term" value="P:regulation of DNA-templated transcription"/>
    <property type="evidence" value="ECO:0007669"/>
    <property type="project" value="InterPro"/>
</dbReference>
<organism evidence="6 7">
    <name type="scientific">Pontibacter akesuensis</name>
    <dbReference type="NCBI Taxonomy" id="388950"/>
    <lineage>
        <taxon>Bacteria</taxon>
        <taxon>Pseudomonadati</taxon>
        <taxon>Bacteroidota</taxon>
        <taxon>Cytophagia</taxon>
        <taxon>Cytophagales</taxon>
        <taxon>Hymenobacteraceae</taxon>
        <taxon>Pontibacter</taxon>
    </lineage>
</organism>
<dbReference type="PANTHER" id="PTHR43214">
    <property type="entry name" value="TWO-COMPONENT RESPONSE REGULATOR"/>
    <property type="match status" value="1"/>
</dbReference>
<keyword evidence="1 3" id="KW-0597">Phosphoprotein</keyword>
<dbReference type="InterPro" id="IPR016032">
    <property type="entry name" value="Sig_transdc_resp-reg_C-effctor"/>
</dbReference>
<dbReference type="PROSITE" id="PS50110">
    <property type="entry name" value="RESPONSE_REGULATORY"/>
    <property type="match status" value="1"/>
</dbReference>
<evidence type="ECO:0000259" key="5">
    <source>
        <dbReference type="PROSITE" id="PS50110"/>
    </source>
</evidence>
<evidence type="ECO:0000313" key="7">
    <source>
        <dbReference type="Proteomes" id="UP000182491"/>
    </source>
</evidence>
<protein>
    <submittedName>
        <fullName evidence="6">Two component transcriptional regulator, LuxR family</fullName>
    </submittedName>
</protein>
<dbReference type="CDD" id="cd06170">
    <property type="entry name" value="LuxR_C_like"/>
    <property type="match status" value="1"/>
</dbReference>
<keyword evidence="2" id="KW-0238">DNA-binding</keyword>
<dbReference type="OrthoDB" id="9797341at2"/>
<dbReference type="RefSeq" id="WP_068836574.1">
    <property type="nucleotide sequence ID" value="NZ_BMXC01000001.1"/>
</dbReference>
<dbReference type="SUPFAM" id="SSF52172">
    <property type="entry name" value="CheY-like"/>
    <property type="match status" value="1"/>
</dbReference>
<keyword evidence="7" id="KW-1185">Reference proteome</keyword>
<accession>A0A1I7GTF6</accession>
<dbReference type="STRING" id="388950.GCA_001611675_00354"/>
<dbReference type="InterPro" id="IPR011006">
    <property type="entry name" value="CheY-like_superfamily"/>
</dbReference>
<feature type="domain" description="HTH luxR-type" evidence="4">
    <location>
        <begin position="152"/>
        <end position="217"/>
    </location>
</feature>
<name>A0A1I7GTF6_9BACT</name>
<dbReference type="AlphaFoldDB" id="A0A1I7GTF6"/>
<feature type="domain" description="Response regulatory" evidence="5">
    <location>
        <begin position="3"/>
        <end position="118"/>
    </location>
</feature>
<dbReference type="GO" id="GO:0003677">
    <property type="term" value="F:DNA binding"/>
    <property type="evidence" value="ECO:0007669"/>
    <property type="project" value="UniProtKB-KW"/>
</dbReference>
<dbReference type="GO" id="GO:0000160">
    <property type="term" value="P:phosphorelay signal transduction system"/>
    <property type="evidence" value="ECO:0007669"/>
    <property type="project" value="InterPro"/>
</dbReference>
<dbReference type="PANTHER" id="PTHR43214:SF43">
    <property type="entry name" value="TWO-COMPONENT RESPONSE REGULATOR"/>
    <property type="match status" value="1"/>
</dbReference>
<dbReference type="PRINTS" id="PR00038">
    <property type="entry name" value="HTHLUXR"/>
</dbReference>
<evidence type="ECO:0000313" key="6">
    <source>
        <dbReference type="EMBL" id="SFU51742.1"/>
    </source>
</evidence>
<dbReference type="SMART" id="SM00421">
    <property type="entry name" value="HTH_LUXR"/>
    <property type="match status" value="1"/>
</dbReference>
<evidence type="ECO:0000256" key="1">
    <source>
        <dbReference type="ARBA" id="ARBA00022553"/>
    </source>
</evidence>
<dbReference type="PROSITE" id="PS50043">
    <property type="entry name" value="HTH_LUXR_2"/>
    <property type="match status" value="1"/>
</dbReference>
<evidence type="ECO:0000256" key="3">
    <source>
        <dbReference type="PROSITE-ProRule" id="PRU00169"/>
    </source>
</evidence>
<dbReference type="InterPro" id="IPR039420">
    <property type="entry name" value="WalR-like"/>
</dbReference>
<evidence type="ECO:0000256" key="2">
    <source>
        <dbReference type="ARBA" id="ARBA00023125"/>
    </source>
</evidence>
<dbReference type="EMBL" id="FPCA01000001">
    <property type="protein sequence ID" value="SFU51742.1"/>
    <property type="molecule type" value="Genomic_DNA"/>
</dbReference>
<feature type="modified residue" description="4-aspartylphosphate" evidence="3">
    <location>
        <position position="53"/>
    </location>
</feature>
<dbReference type="Proteomes" id="UP000182491">
    <property type="component" value="Unassembled WGS sequence"/>
</dbReference>
<sequence>MIRLILADDHKLIRDGVKALLNDEELVIAGEVATGNELVELLTYTQADVVLLDISMPEMDGFDCLRYLRQHYPEVKPLILSMLEDERSVHQMMELGALGYITKSAGKEELRMAVKLVAKGTPYISSMLTMDLLRKANSSSFVPAFRDGRSFQERTQKELSKRELEVLNLISEGYTNADIAEQLFTSKRTIETHRQNLLEKTQTRNTAALVKYAMQNGFIS</sequence>
<gene>
    <name evidence="6" type="ORF">SAMN04487941_1258</name>
</gene>
<dbReference type="Pfam" id="PF00196">
    <property type="entry name" value="GerE"/>
    <property type="match status" value="1"/>
</dbReference>
<proteinExistence type="predicted"/>
<dbReference type="SUPFAM" id="SSF46894">
    <property type="entry name" value="C-terminal effector domain of the bipartite response regulators"/>
    <property type="match status" value="1"/>
</dbReference>
<dbReference type="Gene3D" id="3.40.50.2300">
    <property type="match status" value="1"/>
</dbReference>
<reference evidence="7" key="1">
    <citation type="submission" date="2016-10" db="EMBL/GenBank/DDBJ databases">
        <authorList>
            <person name="Varghese N."/>
        </authorList>
    </citation>
    <scope>NUCLEOTIDE SEQUENCE [LARGE SCALE GENOMIC DNA]</scope>
    <source>
        <strain evidence="7">DSM 18820</strain>
    </source>
</reference>
<dbReference type="SMART" id="SM00448">
    <property type="entry name" value="REC"/>
    <property type="match status" value="1"/>
</dbReference>